<dbReference type="InterPro" id="IPR041633">
    <property type="entry name" value="Polbeta"/>
</dbReference>
<gene>
    <name evidence="2" type="ORF">UFOPK3957_01437</name>
</gene>
<dbReference type="AlphaFoldDB" id="A0A6J7P5Q3"/>
<dbReference type="InterPro" id="IPR043519">
    <property type="entry name" value="NT_sf"/>
</dbReference>
<sequence length="126" mass="13556">MARVIEIPPEVITALRAAGARFALAFGSRARGTERPDSDLDIAAYFGEPPPASFDVLLPAGVDLLVLNGASLAIAGPVAHEGIPILRDDEPGLIEWLAMTRTRVADEQPRTNRSLMEYREAIRHGG</sequence>
<evidence type="ECO:0000313" key="2">
    <source>
        <dbReference type="EMBL" id="CAB4998569.1"/>
    </source>
</evidence>
<dbReference type="EMBL" id="CAFBOM010000264">
    <property type="protein sequence ID" value="CAB4998569.1"/>
    <property type="molecule type" value="Genomic_DNA"/>
</dbReference>
<dbReference type="PANTHER" id="PTHR43852:SF3">
    <property type="entry name" value="NUCLEOTIDYLTRANSFERASE"/>
    <property type="match status" value="1"/>
</dbReference>
<dbReference type="Gene3D" id="3.30.460.10">
    <property type="entry name" value="Beta Polymerase, domain 2"/>
    <property type="match status" value="1"/>
</dbReference>
<evidence type="ECO:0000259" key="1">
    <source>
        <dbReference type="Pfam" id="PF18765"/>
    </source>
</evidence>
<proteinExistence type="predicted"/>
<name>A0A6J7P5Q3_9ZZZZ</name>
<reference evidence="2" key="1">
    <citation type="submission" date="2020-05" db="EMBL/GenBank/DDBJ databases">
        <authorList>
            <person name="Chiriac C."/>
            <person name="Salcher M."/>
            <person name="Ghai R."/>
            <person name="Kavagutti S V."/>
        </authorList>
    </citation>
    <scope>NUCLEOTIDE SEQUENCE</scope>
</reference>
<feature type="domain" description="Polymerase beta nucleotidyltransferase" evidence="1">
    <location>
        <begin position="21"/>
        <end position="49"/>
    </location>
</feature>
<dbReference type="SUPFAM" id="SSF81301">
    <property type="entry name" value="Nucleotidyltransferase"/>
    <property type="match status" value="1"/>
</dbReference>
<dbReference type="CDD" id="cd05403">
    <property type="entry name" value="NT_KNTase_like"/>
    <property type="match status" value="1"/>
</dbReference>
<protein>
    <submittedName>
        <fullName evidence="2">Unannotated protein</fullName>
    </submittedName>
</protein>
<dbReference type="InterPro" id="IPR052930">
    <property type="entry name" value="TA_antitoxin_MntA"/>
</dbReference>
<dbReference type="PANTHER" id="PTHR43852">
    <property type="entry name" value="NUCLEOTIDYLTRANSFERASE"/>
    <property type="match status" value="1"/>
</dbReference>
<accession>A0A6J7P5Q3</accession>
<organism evidence="2">
    <name type="scientific">freshwater metagenome</name>
    <dbReference type="NCBI Taxonomy" id="449393"/>
    <lineage>
        <taxon>unclassified sequences</taxon>
        <taxon>metagenomes</taxon>
        <taxon>ecological metagenomes</taxon>
    </lineage>
</organism>
<dbReference type="Pfam" id="PF18765">
    <property type="entry name" value="Polbeta"/>
    <property type="match status" value="1"/>
</dbReference>